<organism evidence="2">
    <name type="scientific">Thermus caliditerrae</name>
    <dbReference type="NCBI Taxonomy" id="1330700"/>
    <lineage>
        <taxon>Bacteria</taxon>
        <taxon>Thermotogati</taxon>
        <taxon>Deinococcota</taxon>
        <taxon>Deinococci</taxon>
        <taxon>Thermales</taxon>
        <taxon>Thermaceae</taxon>
        <taxon>Thermus</taxon>
    </lineage>
</organism>
<protein>
    <submittedName>
        <fullName evidence="2">Uncharacterized protein</fullName>
    </submittedName>
</protein>
<feature type="chain" id="PRO_5027891913" evidence="1">
    <location>
        <begin position="19"/>
        <end position="640"/>
    </location>
</feature>
<sequence>MRGVPKVFLLLAAGALLAGCAELSAPPSLQASFEESSAAAASGGQITATLKVTSSNYSGQIRLTLVEPAGFTLMEPTAPVPITATEQRVAVRVAVGGTVPPASYTLRFRVDVQGLPPAFATLPVMVQASTPSPGAVSFSAPTSLSLFVGQDAEYAIAVTNGTASEITVEAQLLSVGSALTVTPSLRENAVAARSETVLRFSLRPNAEGTGELVFRVRAFQGSVLVQSREVRATYTAVRYGVFFEGADFRGLASDEAAPPASATLSYRASGGFRGLVLLQAQAPGWTLAPTSLRVDQDSGTFNATLTPPPGTGPGTYTVPIRVEGYDFQDTFTAQVTLSGFTVSLASPNLVLAPTAVLQGSITPLPGFPSGALFTLSLEGPDAGRFTLGANAFSVGNFSTSLSALPGTPPGSYSVVLRVTAAGAVRKLPLNLTVQAAGLAASVEPPSFTAYAGGTASLTLQLTSQGGFGGWVLLGVRDPATGAAVPWAYVEPGAVYLNPGATQTFTVTLNLAPSAPVGVRSLQLVVYGPQVQALPITVNVQEPTFQIALSTTSFTIAPGASATATLSVTTQGPFTAPITLTLAGTGAGQFAITPSSLDPSVPVYGLVLTASTTATPGAYNLVLTASGGGVTRTVPITVTVP</sequence>
<accession>A0A7C5RDZ6</accession>
<gene>
    <name evidence="2" type="ORF">ENM28_02030</name>
</gene>
<keyword evidence="1" id="KW-0732">Signal</keyword>
<dbReference type="PROSITE" id="PS51257">
    <property type="entry name" value="PROKAR_LIPOPROTEIN"/>
    <property type="match status" value="1"/>
</dbReference>
<evidence type="ECO:0000256" key="1">
    <source>
        <dbReference type="SAM" id="SignalP"/>
    </source>
</evidence>
<dbReference type="AlphaFoldDB" id="A0A7C5RDZ6"/>
<name>A0A7C5RDZ6_9DEIN</name>
<evidence type="ECO:0000313" key="2">
    <source>
        <dbReference type="EMBL" id="HHM67499.1"/>
    </source>
</evidence>
<dbReference type="EMBL" id="DRXE01000076">
    <property type="protein sequence ID" value="HHM67499.1"/>
    <property type="molecule type" value="Genomic_DNA"/>
</dbReference>
<feature type="signal peptide" evidence="1">
    <location>
        <begin position="1"/>
        <end position="18"/>
    </location>
</feature>
<proteinExistence type="predicted"/>
<comment type="caution">
    <text evidence="2">The sequence shown here is derived from an EMBL/GenBank/DDBJ whole genome shotgun (WGS) entry which is preliminary data.</text>
</comment>
<reference evidence="2" key="1">
    <citation type="journal article" date="2020" name="mSystems">
        <title>Genome- and Community-Level Interaction Insights into Carbon Utilization and Element Cycling Functions of Hydrothermarchaeota in Hydrothermal Sediment.</title>
        <authorList>
            <person name="Zhou Z."/>
            <person name="Liu Y."/>
            <person name="Xu W."/>
            <person name="Pan J."/>
            <person name="Luo Z.H."/>
            <person name="Li M."/>
        </authorList>
    </citation>
    <scope>NUCLEOTIDE SEQUENCE [LARGE SCALE GENOMIC DNA]</scope>
    <source>
        <strain evidence="2">SpSt-1071</strain>
    </source>
</reference>